<sequence length="284" mass="32384">MYVGSTDAQRPERFVVLERADAAAALLDFVHEHDCHNFILDGQLCEVSLWTQPEYESVFAKADTVHVAHVDFANNQAIAVLQASRRLEFKHCRFLGKQALDWRQFSRLQTLFVPYNRHFEHLFAHPLLHTLFVDNFNQADFIFPANSSLRTLSITRSKPCAWHSLSGFSALEALYLSDIPSLTDLSWLPQLPALQEIELHHCKNTLQLLPTLAQLPKLQHLWLSRMGALESLKPLQALNELRELTIESGGKLADRDVAFLKQMPCLQDYSIEMANFAYSPACID</sequence>
<dbReference type="RefSeq" id="WP_058357145.1">
    <property type="nucleotide sequence ID" value="NZ_CABKVG010000010.1"/>
</dbReference>
<dbReference type="InterPro" id="IPR032675">
    <property type="entry name" value="LRR_dom_sf"/>
</dbReference>
<dbReference type="SUPFAM" id="SSF52047">
    <property type="entry name" value="RNI-like"/>
    <property type="match status" value="1"/>
</dbReference>
<accession>A0ABY4E125</accession>
<proteinExistence type="predicted"/>
<protein>
    <recommendedName>
        <fullName evidence="3">Leucine-rich repeat domain-containing protein</fullName>
    </recommendedName>
</protein>
<organism evidence="1 2">
    <name type="scientific">Vitreoscilla massiliensis</name>
    <dbReference type="NCBI Taxonomy" id="1689272"/>
    <lineage>
        <taxon>Bacteria</taxon>
        <taxon>Pseudomonadati</taxon>
        <taxon>Pseudomonadota</taxon>
        <taxon>Betaproteobacteria</taxon>
        <taxon>Neisseriales</taxon>
        <taxon>Neisseriaceae</taxon>
        <taxon>Vitreoscilla</taxon>
    </lineage>
</organism>
<dbReference type="EMBL" id="CP091511">
    <property type="protein sequence ID" value="UOO89455.1"/>
    <property type="molecule type" value="Genomic_DNA"/>
</dbReference>
<evidence type="ECO:0000313" key="1">
    <source>
        <dbReference type="EMBL" id="UOO89455.1"/>
    </source>
</evidence>
<gene>
    <name evidence="1" type="ORF">LVJ82_00295</name>
</gene>
<keyword evidence="2" id="KW-1185">Reference proteome</keyword>
<evidence type="ECO:0008006" key="3">
    <source>
        <dbReference type="Google" id="ProtNLM"/>
    </source>
</evidence>
<name>A0ABY4E125_9NEIS</name>
<reference evidence="1 2" key="1">
    <citation type="journal article" date="2022" name="Res Sq">
        <title>Evolution of multicellular longitudinally dividing oral cavity symbionts (Neisseriaceae).</title>
        <authorList>
            <person name="Nyongesa S."/>
            <person name="Weber P."/>
            <person name="Bernet E."/>
            <person name="Pullido F."/>
            <person name="Nieckarz M."/>
            <person name="Delaby M."/>
            <person name="Nieves C."/>
            <person name="Viehboeck T."/>
            <person name="Krause N."/>
            <person name="Rivera-Millot A."/>
            <person name="Nakamura A."/>
            <person name="Vischer N."/>
            <person name="VanNieuwenhze M."/>
            <person name="Brun Y."/>
            <person name="Cava F."/>
            <person name="Bulgheresi S."/>
            <person name="Veyrier F."/>
        </authorList>
    </citation>
    <scope>NUCLEOTIDE SEQUENCE [LARGE SCALE GENOMIC DNA]</scope>
    <source>
        <strain evidence="1 2">SN4</strain>
    </source>
</reference>
<dbReference type="Proteomes" id="UP000832011">
    <property type="component" value="Chromosome"/>
</dbReference>
<evidence type="ECO:0000313" key="2">
    <source>
        <dbReference type="Proteomes" id="UP000832011"/>
    </source>
</evidence>
<dbReference type="Gene3D" id="3.80.10.10">
    <property type="entry name" value="Ribonuclease Inhibitor"/>
    <property type="match status" value="1"/>
</dbReference>